<dbReference type="InterPro" id="IPR016032">
    <property type="entry name" value="Sig_transdc_resp-reg_C-effctor"/>
</dbReference>
<keyword evidence="1" id="KW-0805">Transcription regulation</keyword>
<feature type="modified residue" description="4-aspartylphosphate" evidence="4">
    <location>
        <position position="96"/>
    </location>
</feature>
<evidence type="ECO:0000256" key="4">
    <source>
        <dbReference type="PROSITE-ProRule" id="PRU00169"/>
    </source>
</evidence>
<dbReference type="InterPro" id="IPR039420">
    <property type="entry name" value="WalR-like"/>
</dbReference>
<feature type="domain" description="Response regulatory" evidence="7">
    <location>
        <begin position="47"/>
        <end position="162"/>
    </location>
</feature>
<evidence type="ECO:0000313" key="10">
    <source>
        <dbReference type="Proteomes" id="UP001565369"/>
    </source>
</evidence>
<dbReference type="InterPro" id="IPR001867">
    <property type="entry name" value="OmpR/PhoB-type_DNA-bd"/>
</dbReference>
<evidence type="ECO:0000313" key="9">
    <source>
        <dbReference type="EMBL" id="MEY9451869.1"/>
    </source>
</evidence>
<evidence type="ECO:0000256" key="1">
    <source>
        <dbReference type="ARBA" id="ARBA00023015"/>
    </source>
</evidence>
<organism evidence="9 10">
    <name type="scientific">Bradyrhizobium ottawaense</name>
    <dbReference type="NCBI Taxonomy" id="931866"/>
    <lineage>
        <taxon>Bacteria</taxon>
        <taxon>Pseudomonadati</taxon>
        <taxon>Pseudomonadota</taxon>
        <taxon>Alphaproteobacteria</taxon>
        <taxon>Hyphomicrobiales</taxon>
        <taxon>Nitrobacteraceae</taxon>
        <taxon>Bradyrhizobium</taxon>
    </lineage>
</organism>
<dbReference type="PROSITE" id="PS50110">
    <property type="entry name" value="RESPONSE_REGULATORY"/>
    <property type="match status" value="1"/>
</dbReference>
<evidence type="ECO:0000256" key="6">
    <source>
        <dbReference type="SAM" id="MobiDB-lite"/>
    </source>
</evidence>
<evidence type="ECO:0000259" key="8">
    <source>
        <dbReference type="PROSITE" id="PS51755"/>
    </source>
</evidence>
<feature type="DNA-binding region" description="OmpR/PhoB-type" evidence="5">
    <location>
        <begin position="164"/>
        <end position="268"/>
    </location>
</feature>
<dbReference type="InterPro" id="IPR036388">
    <property type="entry name" value="WH-like_DNA-bd_sf"/>
</dbReference>
<dbReference type="Gene3D" id="3.40.50.2300">
    <property type="match status" value="1"/>
</dbReference>
<dbReference type="InterPro" id="IPR011006">
    <property type="entry name" value="CheY-like_superfamily"/>
</dbReference>
<name>A0ABV4FJW4_9BRAD</name>
<dbReference type="SUPFAM" id="SSF52172">
    <property type="entry name" value="CheY-like"/>
    <property type="match status" value="1"/>
</dbReference>
<sequence>MRRAAREYRNHNNGSREGMSSNSIVAEPGITTTIRPRQVRNRGERLMYIIVDDRESVANSYVGGLVREGVSSIGFSSGEFWDWLQSASESDLAAVDAFLLGDCDARGSLPRAMRKRSSAPIIAMSGQKMLKNTLELFESGVDDVVHVPIHLREILARTAAIARRRVGELPRPCESRIQVFFNGRDPEIAGHALTLPRRELRILEYMVSNHGKWITKTQIFNAVYGIFESTFDESVIESHVSKLRKKLRDRLGFDAIVARRYVGYRLDIPARDTLDVPMQELDEVGIILNRAHAVPAAYPVGN</sequence>
<protein>
    <submittedName>
        <fullName evidence="9">DNA-binding response OmpR family regulator</fullName>
    </submittedName>
</protein>
<feature type="domain" description="OmpR/PhoB-type" evidence="8">
    <location>
        <begin position="164"/>
        <end position="268"/>
    </location>
</feature>
<keyword evidence="10" id="KW-1185">Reference proteome</keyword>
<evidence type="ECO:0000256" key="5">
    <source>
        <dbReference type="PROSITE-ProRule" id="PRU01091"/>
    </source>
</evidence>
<keyword evidence="4" id="KW-0597">Phosphoprotein</keyword>
<feature type="compositionally biased region" description="Polar residues" evidence="6">
    <location>
        <begin position="11"/>
        <end position="23"/>
    </location>
</feature>
<dbReference type="Pfam" id="PF00486">
    <property type="entry name" value="Trans_reg_C"/>
    <property type="match status" value="1"/>
</dbReference>
<dbReference type="SUPFAM" id="SSF46894">
    <property type="entry name" value="C-terminal effector domain of the bipartite response regulators"/>
    <property type="match status" value="1"/>
</dbReference>
<keyword evidence="2 5" id="KW-0238">DNA-binding</keyword>
<dbReference type="PROSITE" id="PS51755">
    <property type="entry name" value="OMPR_PHOB"/>
    <property type="match status" value="1"/>
</dbReference>
<evidence type="ECO:0000259" key="7">
    <source>
        <dbReference type="PROSITE" id="PS50110"/>
    </source>
</evidence>
<keyword evidence="3" id="KW-0804">Transcription</keyword>
<dbReference type="PANTHER" id="PTHR48111">
    <property type="entry name" value="REGULATOR OF RPOS"/>
    <property type="match status" value="1"/>
</dbReference>
<accession>A0ABV4FJW4</accession>
<evidence type="ECO:0000256" key="2">
    <source>
        <dbReference type="ARBA" id="ARBA00023125"/>
    </source>
</evidence>
<feature type="compositionally biased region" description="Basic and acidic residues" evidence="6">
    <location>
        <begin position="1"/>
        <end position="10"/>
    </location>
</feature>
<dbReference type="CDD" id="cd00383">
    <property type="entry name" value="trans_reg_C"/>
    <property type="match status" value="1"/>
</dbReference>
<comment type="caution">
    <text evidence="9">The sequence shown here is derived from an EMBL/GenBank/DDBJ whole genome shotgun (WGS) entry which is preliminary data.</text>
</comment>
<dbReference type="InterPro" id="IPR001789">
    <property type="entry name" value="Sig_transdc_resp-reg_receiver"/>
</dbReference>
<gene>
    <name evidence="9" type="ORF">ABIG07_000817</name>
</gene>
<dbReference type="Gene3D" id="1.10.10.10">
    <property type="entry name" value="Winged helix-like DNA-binding domain superfamily/Winged helix DNA-binding domain"/>
    <property type="match status" value="1"/>
</dbReference>
<evidence type="ECO:0000256" key="3">
    <source>
        <dbReference type="ARBA" id="ARBA00023163"/>
    </source>
</evidence>
<dbReference type="SMART" id="SM00862">
    <property type="entry name" value="Trans_reg_C"/>
    <property type="match status" value="1"/>
</dbReference>
<dbReference type="EMBL" id="JBGBZJ010000003">
    <property type="protein sequence ID" value="MEY9451869.1"/>
    <property type="molecule type" value="Genomic_DNA"/>
</dbReference>
<dbReference type="PANTHER" id="PTHR48111:SF67">
    <property type="entry name" value="TRANSCRIPTIONAL REGULATORY PROTEIN TCTD"/>
    <property type="match status" value="1"/>
</dbReference>
<proteinExistence type="predicted"/>
<dbReference type="GO" id="GO:0003677">
    <property type="term" value="F:DNA binding"/>
    <property type="evidence" value="ECO:0007669"/>
    <property type="project" value="UniProtKB-KW"/>
</dbReference>
<feature type="region of interest" description="Disordered" evidence="6">
    <location>
        <begin position="1"/>
        <end position="23"/>
    </location>
</feature>
<reference evidence="9 10" key="1">
    <citation type="submission" date="2024-07" db="EMBL/GenBank/DDBJ databases">
        <title>Genomic Encyclopedia of Type Strains, Phase V (KMG-V): Genome sequencing to study the core and pangenomes of soil and plant-associated prokaryotes.</title>
        <authorList>
            <person name="Whitman W."/>
        </authorList>
    </citation>
    <scope>NUCLEOTIDE SEQUENCE [LARGE SCALE GENOMIC DNA]</scope>
    <source>
        <strain evidence="9 10">USDA 152</strain>
    </source>
</reference>
<dbReference type="Proteomes" id="UP001565369">
    <property type="component" value="Unassembled WGS sequence"/>
</dbReference>